<dbReference type="Proteomes" id="UP000236732">
    <property type="component" value="Unassembled WGS sequence"/>
</dbReference>
<dbReference type="InterPro" id="IPR012337">
    <property type="entry name" value="RNaseH-like_sf"/>
</dbReference>
<feature type="domain" description="Integrase catalytic" evidence="6">
    <location>
        <begin position="216"/>
        <end position="383"/>
    </location>
</feature>
<dbReference type="PROSITE" id="PS01043">
    <property type="entry name" value="TRANSPOSASE_IS30"/>
    <property type="match status" value="1"/>
</dbReference>
<proteinExistence type="inferred from homology"/>
<evidence type="ECO:0000256" key="3">
    <source>
        <dbReference type="ARBA" id="ARBA00022578"/>
    </source>
</evidence>
<dbReference type="InterPro" id="IPR053392">
    <property type="entry name" value="Transposase_IS30-like"/>
</dbReference>
<evidence type="ECO:0000256" key="5">
    <source>
        <dbReference type="ARBA" id="ARBA00023172"/>
    </source>
</evidence>
<name>A0A1H6F4F9_9ACTN</name>
<dbReference type="PANTHER" id="PTHR10948">
    <property type="entry name" value="TRANSPOSASE"/>
    <property type="match status" value="1"/>
</dbReference>
<dbReference type="AlphaFoldDB" id="A0A1H6F4F9"/>
<gene>
    <name evidence="7" type="ORF">SAMN05444920_1751</name>
</gene>
<dbReference type="OrthoDB" id="9803231at2"/>
<dbReference type="Gene3D" id="3.30.420.10">
    <property type="entry name" value="Ribonuclease H-like superfamily/Ribonuclease H"/>
    <property type="match status" value="1"/>
</dbReference>
<dbReference type="NCBIfam" id="NF033563">
    <property type="entry name" value="transpos_IS30"/>
    <property type="match status" value="1"/>
</dbReference>
<dbReference type="InterPro" id="IPR025246">
    <property type="entry name" value="IS30-like_HTH"/>
</dbReference>
<dbReference type="PANTHER" id="PTHR10948:SF23">
    <property type="entry name" value="TRANSPOSASE INSI FOR INSERTION SEQUENCE ELEMENT IS30A-RELATED"/>
    <property type="match status" value="1"/>
</dbReference>
<dbReference type="InterPro" id="IPR036397">
    <property type="entry name" value="RNaseH_sf"/>
</dbReference>
<keyword evidence="3" id="KW-0815">Transposition</keyword>
<accession>A0A1H6F4F9</accession>
<dbReference type="GO" id="GO:0006313">
    <property type="term" value="P:DNA transposition"/>
    <property type="evidence" value="ECO:0007669"/>
    <property type="project" value="InterPro"/>
</dbReference>
<comment type="function">
    <text evidence="1">Required for the transposition of the insertion element.</text>
</comment>
<dbReference type="GO" id="GO:0015074">
    <property type="term" value="P:DNA integration"/>
    <property type="evidence" value="ECO:0007669"/>
    <property type="project" value="InterPro"/>
</dbReference>
<dbReference type="InterPro" id="IPR001598">
    <property type="entry name" value="Transposase_IS30_CS"/>
</dbReference>
<evidence type="ECO:0000256" key="4">
    <source>
        <dbReference type="ARBA" id="ARBA00023125"/>
    </source>
</evidence>
<comment type="similarity">
    <text evidence="2">Belongs to the transposase IS30 family.</text>
</comment>
<dbReference type="PROSITE" id="PS50994">
    <property type="entry name" value="INTEGRASE"/>
    <property type="match status" value="1"/>
</dbReference>
<dbReference type="RefSeq" id="WP_103965018.1">
    <property type="nucleotide sequence ID" value="NZ_FNVT01000075.1"/>
</dbReference>
<evidence type="ECO:0000256" key="2">
    <source>
        <dbReference type="ARBA" id="ARBA00006363"/>
    </source>
</evidence>
<dbReference type="GO" id="GO:0004803">
    <property type="term" value="F:transposase activity"/>
    <property type="evidence" value="ECO:0007669"/>
    <property type="project" value="InterPro"/>
</dbReference>
<evidence type="ECO:0000256" key="1">
    <source>
        <dbReference type="ARBA" id="ARBA00002190"/>
    </source>
</evidence>
<evidence type="ECO:0000313" key="8">
    <source>
        <dbReference type="Proteomes" id="UP000236732"/>
    </source>
</evidence>
<dbReference type="GO" id="GO:0003677">
    <property type="term" value="F:DNA binding"/>
    <property type="evidence" value="ECO:0007669"/>
    <property type="project" value="UniProtKB-KW"/>
</dbReference>
<sequence>MPRWAHNKLPSSVQKRYFELVREGHKGAAAARMVGVSTSCGSLWFIDAGRMVLADAPVSARFLTQDDRIAIADGIHAKVGVKEIAASIGKSFQTVYREIQRNSKSDGRYQPWWAHNQALLRRGRSKEEKIRGHEPLRTVVRDKLTEKWSPQQISRFLTRAYPDLSAMQVCAESIYKALYAGLLGCRSGKLRTGRSRRKPHRRGVAIPNKIKNMKLLDQRPAEVTERQVPGHWEGDLIIGQYGAPGGATAIGTLVERVTKFLILVHLPDGYKAPQLRDALIAQTRHLPESWRKTLTWDQGREMSMHEQTAAATGFDIYFCDPHSPWQRGLNENTNGLIRQYFPKHTDLSIHTAQDLQTVAAQLNQRPRLALGDRTPAEAMRALLTNGSTS</sequence>
<protein>
    <submittedName>
        <fullName evidence="7">Transposase and inactivated derivatives, IS30 family</fullName>
    </submittedName>
</protein>
<keyword evidence="5" id="KW-0233">DNA recombination</keyword>
<dbReference type="EMBL" id="FNVT01000075">
    <property type="protein sequence ID" value="SEH04149.1"/>
    <property type="molecule type" value="Genomic_DNA"/>
</dbReference>
<reference evidence="7 8" key="1">
    <citation type="submission" date="2016-10" db="EMBL/GenBank/DDBJ databases">
        <authorList>
            <person name="de Groot N.N."/>
        </authorList>
    </citation>
    <scope>NUCLEOTIDE SEQUENCE [LARGE SCALE GENOMIC DNA]</scope>
    <source>
        <strain evidence="7 8">CGMCC 4.7037</strain>
    </source>
</reference>
<evidence type="ECO:0000313" key="7">
    <source>
        <dbReference type="EMBL" id="SEH04149.1"/>
    </source>
</evidence>
<dbReference type="GO" id="GO:0005829">
    <property type="term" value="C:cytosol"/>
    <property type="evidence" value="ECO:0007669"/>
    <property type="project" value="TreeGrafter"/>
</dbReference>
<dbReference type="Pfam" id="PF13936">
    <property type="entry name" value="HTH_38"/>
    <property type="match status" value="1"/>
</dbReference>
<evidence type="ECO:0000259" key="6">
    <source>
        <dbReference type="PROSITE" id="PS50994"/>
    </source>
</evidence>
<keyword evidence="8" id="KW-1185">Reference proteome</keyword>
<dbReference type="SUPFAM" id="SSF53098">
    <property type="entry name" value="Ribonuclease H-like"/>
    <property type="match status" value="1"/>
</dbReference>
<keyword evidence="4" id="KW-0238">DNA-binding</keyword>
<dbReference type="InterPro" id="IPR051917">
    <property type="entry name" value="Transposase-Integrase"/>
</dbReference>
<dbReference type="InterPro" id="IPR001584">
    <property type="entry name" value="Integrase_cat-core"/>
</dbReference>
<dbReference type="Pfam" id="PF00665">
    <property type="entry name" value="rve"/>
    <property type="match status" value="1"/>
</dbReference>
<organism evidence="7 8">
    <name type="scientific">Nonomuraea solani</name>
    <dbReference type="NCBI Taxonomy" id="1144553"/>
    <lineage>
        <taxon>Bacteria</taxon>
        <taxon>Bacillati</taxon>
        <taxon>Actinomycetota</taxon>
        <taxon>Actinomycetes</taxon>
        <taxon>Streptosporangiales</taxon>
        <taxon>Streptosporangiaceae</taxon>
        <taxon>Nonomuraea</taxon>
    </lineage>
</organism>